<dbReference type="GO" id="GO:0005737">
    <property type="term" value="C:cytoplasm"/>
    <property type="evidence" value="ECO:0007669"/>
    <property type="project" value="TreeGrafter"/>
</dbReference>
<dbReference type="GO" id="GO:0005634">
    <property type="term" value="C:nucleus"/>
    <property type="evidence" value="ECO:0007669"/>
    <property type="project" value="TreeGrafter"/>
</dbReference>
<dbReference type="InterPro" id="IPR011009">
    <property type="entry name" value="Kinase-like_dom_sf"/>
</dbReference>
<feature type="compositionally biased region" description="Low complexity" evidence="9">
    <location>
        <begin position="90"/>
        <end position="103"/>
    </location>
</feature>
<dbReference type="Proteomes" id="UP001302321">
    <property type="component" value="Unassembled WGS sequence"/>
</dbReference>
<evidence type="ECO:0000256" key="3">
    <source>
        <dbReference type="ARBA" id="ARBA00022679"/>
    </source>
</evidence>
<evidence type="ECO:0000256" key="9">
    <source>
        <dbReference type="SAM" id="MobiDB-lite"/>
    </source>
</evidence>
<evidence type="ECO:0000256" key="5">
    <source>
        <dbReference type="ARBA" id="ARBA00022777"/>
    </source>
</evidence>
<organism evidence="11 12">
    <name type="scientific">Triangularia setosa</name>
    <dbReference type="NCBI Taxonomy" id="2587417"/>
    <lineage>
        <taxon>Eukaryota</taxon>
        <taxon>Fungi</taxon>
        <taxon>Dikarya</taxon>
        <taxon>Ascomycota</taxon>
        <taxon>Pezizomycotina</taxon>
        <taxon>Sordariomycetes</taxon>
        <taxon>Sordariomycetidae</taxon>
        <taxon>Sordariales</taxon>
        <taxon>Podosporaceae</taxon>
        <taxon>Triangularia</taxon>
    </lineage>
</organism>
<keyword evidence="12" id="KW-1185">Reference proteome</keyword>
<dbReference type="EC" id="2.7.11.1" evidence="1"/>
<dbReference type="Pfam" id="PF12330">
    <property type="entry name" value="Haspin_kinase"/>
    <property type="match status" value="1"/>
</dbReference>
<keyword evidence="2" id="KW-0723">Serine/threonine-protein kinase</keyword>
<feature type="region of interest" description="Disordered" evidence="9">
    <location>
        <begin position="1"/>
        <end position="44"/>
    </location>
</feature>
<accession>A0AAN7AB83</accession>
<feature type="compositionally biased region" description="Acidic residues" evidence="9">
    <location>
        <begin position="119"/>
        <end position="132"/>
    </location>
</feature>
<evidence type="ECO:0000256" key="6">
    <source>
        <dbReference type="ARBA" id="ARBA00022840"/>
    </source>
</evidence>
<keyword evidence="3" id="KW-0808">Transferase</keyword>
<dbReference type="InterPro" id="IPR024604">
    <property type="entry name" value="GSG2_C"/>
</dbReference>
<proteinExistence type="predicted"/>
<dbReference type="PANTHER" id="PTHR24419">
    <property type="entry name" value="INTERLEUKIN-1 RECEPTOR-ASSOCIATED KINASE"/>
    <property type="match status" value="1"/>
</dbReference>
<evidence type="ECO:0000256" key="4">
    <source>
        <dbReference type="ARBA" id="ARBA00022741"/>
    </source>
</evidence>
<evidence type="ECO:0000313" key="12">
    <source>
        <dbReference type="Proteomes" id="UP001302321"/>
    </source>
</evidence>
<comment type="catalytic activity">
    <reaction evidence="8">
        <text>L-seryl-[protein] + ATP = O-phospho-L-seryl-[protein] + ADP + H(+)</text>
        <dbReference type="Rhea" id="RHEA:17989"/>
        <dbReference type="Rhea" id="RHEA-COMP:9863"/>
        <dbReference type="Rhea" id="RHEA-COMP:11604"/>
        <dbReference type="ChEBI" id="CHEBI:15378"/>
        <dbReference type="ChEBI" id="CHEBI:29999"/>
        <dbReference type="ChEBI" id="CHEBI:30616"/>
        <dbReference type="ChEBI" id="CHEBI:83421"/>
        <dbReference type="ChEBI" id="CHEBI:456216"/>
        <dbReference type="EC" id="2.7.11.1"/>
    </reaction>
</comment>
<comment type="caution">
    <text evidence="11">The sequence shown here is derived from an EMBL/GenBank/DDBJ whole genome shotgun (WGS) entry which is preliminary data.</text>
</comment>
<dbReference type="GO" id="GO:0035556">
    <property type="term" value="P:intracellular signal transduction"/>
    <property type="evidence" value="ECO:0007669"/>
    <property type="project" value="TreeGrafter"/>
</dbReference>
<evidence type="ECO:0000313" key="11">
    <source>
        <dbReference type="EMBL" id="KAK4179272.1"/>
    </source>
</evidence>
<feature type="compositionally biased region" description="Acidic residues" evidence="9">
    <location>
        <begin position="537"/>
        <end position="558"/>
    </location>
</feature>
<evidence type="ECO:0000256" key="2">
    <source>
        <dbReference type="ARBA" id="ARBA00022527"/>
    </source>
</evidence>
<dbReference type="GO" id="GO:0005524">
    <property type="term" value="F:ATP binding"/>
    <property type="evidence" value="ECO:0007669"/>
    <property type="project" value="UniProtKB-KW"/>
</dbReference>
<protein>
    <recommendedName>
        <fullName evidence="1">non-specific serine/threonine protein kinase</fullName>
        <ecNumber evidence="1">2.7.11.1</ecNumber>
    </recommendedName>
</protein>
<comment type="catalytic activity">
    <reaction evidence="7">
        <text>L-threonyl-[protein] + ATP = O-phospho-L-threonyl-[protein] + ADP + H(+)</text>
        <dbReference type="Rhea" id="RHEA:46608"/>
        <dbReference type="Rhea" id="RHEA-COMP:11060"/>
        <dbReference type="Rhea" id="RHEA-COMP:11605"/>
        <dbReference type="ChEBI" id="CHEBI:15378"/>
        <dbReference type="ChEBI" id="CHEBI:30013"/>
        <dbReference type="ChEBI" id="CHEBI:30616"/>
        <dbReference type="ChEBI" id="CHEBI:61977"/>
        <dbReference type="ChEBI" id="CHEBI:456216"/>
        <dbReference type="EC" id="2.7.11.1"/>
    </reaction>
</comment>
<reference evidence="11" key="2">
    <citation type="submission" date="2023-05" db="EMBL/GenBank/DDBJ databases">
        <authorList>
            <consortium name="Lawrence Berkeley National Laboratory"/>
            <person name="Steindorff A."/>
            <person name="Hensen N."/>
            <person name="Bonometti L."/>
            <person name="Westerberg I."/>
            <person name="Brannstrom I.O."/>
            <person name="Guillou S."/>
            <person name="Cros-Aarteil S."/>
            <person name="Calhoun S."/>
            <person name="Haridas S."/>
            <person name="Kuo A."/>
            <person name="Mondo S."/>
            <person name="Pangilinan J."/>
            <person name="Riley R."/>
            <person name="Labutti K."/>
            <person name="Andreopoulos B."/>
            <person name="Lipzen A."/>
            <person name="Chen C."/>
            <person name="Yanf M."/>
            <person name="Daum C."/>
            <person name="Ng V."/>
            <person name="Clum A."/>
            <person name="Ohm R."/>
            <person name="Martin F."/>
            <person name="Silar P."/>
            <person name="Natvig D."/>
            <person name="Lalanne C."/>
            <person name="Gautier V."/>
            <person name="Ament-Velasquez S.L."/>
            <person name="Kruys A."/>
            <person name="Hutchinson M.I."/>
            <person name="Powell A.J."/>
            <person name="Barry K."/>
            <person name="Miller A.N."/>
            <person name="Grigoriev I.V."/>
            <person name="Debuchy R."/>
            <person name="Gladieux P."/>
            <person name="Thoren M.H."/>
            <person name="Johannesson H."/>
        </authorList>
    </citation>
    <scope>NUCLEOTIDE SEQUENCE</scope>
    <source>
        <strain evidence="11">CBS 892.96</strain>
    </source>
</reference>
<sequence>MSRTTTFRKYGKSDRRTRAEQLFEALPTSPPRRKKAQSETDPNEVIQITKQLVSVALDEKVAVVQEKEKVHLIAPTPPPSSPSSEHRLSPPKQKSSPPNQKFSAPKKRISPTLVPAPEPESEPLEKEEEEAYKEESTAYSDDYTQDLRILTWSDICPPENSIEKIAEASYAEVYRITNSLGTSIIKVVRLESPIKPQTKAQERSGLVDEEPHTDDDMLGELQISEWLADIPGFVIYKERYVVKGKAPKALLETHQAFHRREKRKDPDRLQWYPSPSRYLDETEFLVVELGDAGTALEDFPITTVPQIWDIFLHTAIALARAEDLIEFEHRDLHEGNLCIRQARPASTSPSTTPYQFGHSGLEITILDYGLSRASDPDHPNQIMFYDLEKDLSIFTSTHAPQCEVYRCMRSYLLRGDRCNLPPKYHTTPYSLPPTAAKKKRKRINWEGYHPYTNVLWLDYIYNYLIENFQGGEKVLKEWEEQTRELRVHLDPGQPREVLSFGMAGEVVRFAVEAGWVGEEQLMDGGGSCLSAAGGGESEGETDEEEEEEEEEEGESETEESGKGSAAEEIEGGETHRERSGRSARRR</sequence>
<feature type="region of interest" description="Disordered" evidence="9">
    <location>
        <begin position="68"/>
        <end position="140"/>
    </location>
</feature>
<dbReference type="PANTHER" id="PTHR24419:SF18">
    <property type="entry name" value="SERINE_THREONINE-PROTEIN KINASE HASPIN"/>
    <property type="match status" value="1"/>
</dbReference>
<name>A0AAN7AB83_9PEZI</name>
<feature type="region of interest" description="Disordered" evidence="9">
    <location>
        <begin position="522"/>
        <end position="586"/>
    </location>
</feature>
<feature type="domain" description="Serine/threonine-protein kinase haspin C-terminal" evidence="10">
    <location>
        <begin position="391"/>
        <end position="511"/>
    </location>
</feature>
<dbReference type="SUPFAM" id="SSF56112">
    <property type="entry name" value="Protein kinase-like (PK-like)"/>
    <property type="match status" value="1"/>
</dbReference>
<reference evidence="11" key="1">
    <citation type="journal article" date="2023" name="Mol. Phylogenet. Evol.">
        <title>Genome-scale phylogeny and comparative genomics of the fungal order Sordariales.</title>
        <authorList>
            <person name="Hensen N."/>
            <person name="Bonometti L."/>
            <person name="Westerberg I."/>
            <person name="Brannstrom I.O."/>
            <person name="Guillou S."/>
            <person name="Cros-Aarteil S."/>
            <person name="Calhoun S."/>
            <person name="Haridas S."/>
            <person name="Kuo A."/>
            <person name="Mondo S."/>
            <person name="Pangilinan J."/>
            <person name="Riley R."/>
            <person name="LaButti K."/>
            <person name="Andreopoulos B."/>
            <person name="Lipzen A."/>
            <person name="Chen C."/>
            <person name="Yan M."/>
            <person name="Daum C."/>
            <person name="Ng V."/>
            <person name="Clum A."/>
            <person name="Steindorff A."/>
            <person name="Ohm R.A."/>
            <person name="Martin F."/>
            <person name="Silar P."/>
            <person name="Natvig D.O."/>
            <person name="Lalanne C."/>
            <person name="Gautier V."/>
            <person name="Ament-Velasquez S.L."/>
            <person name="Kruys A."/>
            <person name="Hutchinson M.I."/>
            <person name="Powell A.J."/>
            <person name="Barry K."/>
            <person name="Miller A.N."/>
            <person name="Grigoriev I.V."/>
            <person name="Debuchy R."/>
            <person name="Gladieux P."/>
            <person name="Hiltunen Thoren M."/>
            <person name="Johannesson H."/>
        </authorList>
    </citation>
    <scope>NUCLEOTIDE SEQUENCE</scope>
    <source>
        <strain evidence="11">CBS 892.96</strain>
    </source>
</reference>
<dbReference type="GO" id="GO:0072354">
    <property type="term" value="F:histone H3T3 kinase activity"/>
    <property type="evidence" value="ECO:0007669"/>
    <property type="project" value="TreeGrafter"/>
</dbReference>
<evidence type="ECO:0000256" key="8">
    <source>
        <dbReference type="ARBA" id="ARBA00048679"/>
    </source>
</evidence>
<dbReference type="SMART" id="SM01331">
    <property type="entry name" value="DUF3635"/>
    <property type="match status" value="1"/>
</dbReference>
<evidence type="ECO:0000256" key="7">
    <source>
        <dbReference type="ARBA" id="ARBA00047899"/>
    </source>
</evidence>
<keyword evidence="4" id="KW-0547">Nucleotide-binding</keyword>
<evidence type="ECO:0000256" key="1">
    <source>
        <dbReference type="ARBA" id="ARBA00012513"/>
    </source>
</evidence>
<gene>
    <name evidence="11" type="ORF">QBC36DRAFT_298642</name>
</gene>
<dbReference type="GO" id="GO:0000278">
    <property type="term" value="P:mitotic cell cycle"/>
    <property type="evidence" value="ECO:0007669"/>
    <property type="project" value="TreeGrafter"/>
</dbReference>
<keyword evidence="6" id="KW-0067">ATP-binding</keyword>
<keyword evidence="5 11" id="KW-0418">Kinase</keyword>
<dbReference type="Gene3D" id="1.10.510.10">
    <property type="entry name" value="Transferase(Phosphotransferase) domain 1"/>
    <property type="match status" value="1"/>
</dbReference>
<feature type="compositionally biased region" description="Gly residues" evidence="9">
    <location>
        <begin position="523"/>
        <end position="536"/>
    </location>
</feature>
<evidence type="ECO:0000259" key="10">
    <source>
        <dbReference type="SMART" id="SM01331"/>
    </source>
</evidence>
<dbReference type="AlphaFoldDB" id="A0AAN7AB83"/>
<dbReference type="Gene3D" id="3.30.200.20">
    <property type="entry name" value="Phosphorylase Kinase, domain 1"/>
    <property type="match status" value="1"/>
</dbReference>
<dbReference type="EMBL" id="MU866120">
    <property type="protein sequence ID" value="KAK4179272.1"/>
    <property type="molecule type" value="Genomic_DNA"/>
</dbReference>
<feature type="compositionally biased region" description="Basic and acidic residues" evidence="9">
    <location>
        <begin position="11"/>
        <end position="21"/>
    </location>
</feature>